<evidence type="ECO:0000313" key="5">
    <source>
        <dbReference type="Proteomes" id="UP000295172"/>
    </source>
</evidence>
<evidence type="ECO:0000313" key="4">
    <source>
        <dbReference type="EMBL" id="TDD25671.1"/>
    </source>
</evidence>
<dbReference type="PROSITE" id="PS51318">
    <property type="entry name" value="TAT"/>
    <property type="match status" value="1"/>
</dbReference>
<protein>
    <submittedName>
        <fullName evidence="4">DUF4129 domain-containing protein</fullName>
    </submittedName>
</protein>
<dbReference type="EMBL" id="SMKR01000053">
    <property type="protein sequence ID" value="TDD25671.1"/>
    <property type="molecule type" value="Genomic_DNA"/>
</dbReference>
<dbReference type="InterPro" id="IPR025403">
    <property type="entry name" value="TgpA-like_C"/>
</dbReference>
<sequence>MQRSRRGALTLVAVLMLGITAAGFVVLASAGGPVRPVSETTLRVTPRPVPPASPDETVSGPTPAPPPPERNAERKPMPAWIQALWQALVWLTMAALAGFLGWVIYKILRKVELPQAETEDTDWERMKADRLAEAVDSGLARIDTGRATDAVIACWVALEEAAASAGVAREPSETPAEFTVRVLGVGGISEPQLVRLGELYREARYSTHGSTEEARAEARSALLRLRDELAAAHSGSGVAG</sequence>
<dbReference type="AlphaFoldDB" id="A0A4R4X5L6"/>
<dbReference type="Pfam" id="PF13559">
    <property type="entry name" value="DUF4129"/>
    <property type="match status" value="1"/>
</dbReference>
<dbReference type="Proteomes" id="UP000295172">
    <property type="component" value="Unassembled WGS sequence"/>
</dbReference>
<proteinExistence type="predicted"/>
<feature type="transmembrane region" description="Helical" evidence="2">
    <location>
        <begin position="83"/>
        <end position="105"/>
    </location>
</feature>
<evidence type="ECO:0000259" key="3">
    <source>
        <dbReference type="Pfam" id="PF13559"/>
    </source>
</evidence>
<name>A0A4R4X5L6_9ACTN</name>
<gene>
    <name evidence="4" type="ORF">E1218_14545</name>
</gene>
<keyword evidence="2" id="KW-0472">Membrane</keyword>
<dbReference type="RefSeq" id="WP_132320268.1">
    <property type="nucleotide sequence ID" value="NZ_SMKR01000053.1"/>
</dbReference>
<reference evidence="4 5" key="1">
    <citation type="submission" date="2019-02" db="EMBL/GenBank/DDBJ databases">
        <title>Draft genome sequences of novel Actinobacteria.</title>
        <authorList>
            <person name="Sahin N."/>
            <person name="Ay H."/>
            <person name="Saygin H."/>
        </authorList>
    </citation>
    <scope>NUCLEOTIDE SEQUENCE [LARGE SCALE GENOMIC DNA]</scope>
    <source>
        <strain evidence="4 5">16K104</strain>
    </source>
</reference>
<evidence type="ECO:0000256" key="1">
    <source>
        <dbReference type="SAM" id="MobiDB-lite"/>
    </source>
</evidence>
<evidence type="ECO:0000256" key="2">
    <source>
        <dbReference type="SAM" id="Phobius"/>
    </source>
</evidence>
<keyword evidence="5" id="KW-1185">Reference proteome</keyword>
<dbReference type="InterPro" id="IPR006311">
    <property type="entry name" value="TAT_signal"/>
</dbReference>
<comment type="caution">
    <text evidence="4">The sequence shown here is derived from an EMBL/GenBank/DDBJ whole genome shotgun (WGS) entry which is preliminary data.</text>
</comment>
<organism evidence="4 5">
    <name type="scientific">Kribbella turkmenica</name>
    <dbReference type="NCBI Taxonomy" id="2530375"/>
    <lineage>
        <taxon>Bacteria</taxon>
        <taxon>Bacillati</taxon>
        <taxon>Actinomycetota</taxon>
        <taxon>Actinomycetes</taxon>
        <taxon>Propionibacteriales</taxon>
        <taxon>Kribbellaceae</taxon>
        <taxon>Kribbella</taxon>
    </lineage>
</organism>
<accession>A0A4R4X5L6</accession>
<keyword evidence="2" id="KW-1133">Transmembrane helix</keyword>
<feature type="domain" description="Protein-glutamine gamma-glutamyltransferase-like C-terminal" evidence="3">
    <location>
        <begin position="154"/>
        <end position="222"/>
    </location>
</feature>
<feature type="region of interest" description="Disordered" evidence="1">
    <location>
        <begin position="37"/>
        <end position="74"/>
    </location>
</feature>
<keyword evidence="2" id="KW-0812">Transmembrane</keyword>
<dbReference type="OrthoDB" id="5198230at2"/>